<gene>
    <name evidence="2" type="ORF">S06H3_01412</name>
</gene>
<proteinExistence type="predicted"/>
<evidence type="ECO:0000256" key="1">
    <source>
        <dbReference type="SAM" id="Phobius"/>
    </source>
</evidence>
<feature type="transmembrane region" description="Helical" evidence="1">
    <location>
        <begin position="51"/>
        <end position="69"/>
    </location>
</feature>
<dbReference type="EMBL" id="BARV01000351">
    <property type="protein sequence ID" value="GAH97211.1"/>
    <property type="molecule type" value="Genomic_DNA"/>
</dbReference>
<protein>
    <submittedName>
        <fullName evidence="2">Uncharacterized protein</fullName>
    </submittedName>
</protein>
<accession>X1JR46</accession>
<organism evidence="2">
    <name type="scientific">marine sediment metagenome</name>
    <dbReference type="NCBI Taxonomy" id="412755"/>
    <lineage>
        <taxon>unclassified sequences</taxon>
        <taxon>metagenomes</taxon>
        <taxon>ecological metagenomes</taxon>
    </lineage>
</organism>
<evidence type="ECO:0000313" key="2">
    <source>
        <dbReference type="EMBL" id="GAH97211.1"/>
    </source>
</evidence>
<comment type="caution">
    <text evidence="2">The sequence shown here is derived from an EMBL/GenBank/DDBJ whole genome shotgun (WGS) entry which is preliminary data.</text>
</comment>
<name>X1JR46_9ZZZZ</name>
<keyword evidence="1" id="KW-1133">Transmembrane helix</keyword>
<sequence length="72" mass="7226">MAPGIDIRGVLGVLILVVIATALVPTIATSCSAAAACLTGAAAIMVNLVPLFYVIGIVLALVTWATAYAKAR</sequence>
<reference evidence="2" key="1">
    <citation type="journal article" date="2014" name="Front. Microbiol.">
        <title>High frequency of phylogenetically diverse reductive dehalogenase-homologous genes in deep subseafloor sedimentary metagenomes.</title>
        <authorList>
            <person name="Kawai M."/>
            <person name="Futagami T."/>
            <person name="Toyoda A."/>
            <person name="Takaki Y."/>
            <person name="Nishi S."/>
            <person name="Hori S."/>
            <person name="Arai W."/>
            <person name="Tsubouchi T."/>
            <person name="Morono Y."/>
            <person name="Uchiyama I."/>
            <person name="Ito T."/>
            <person name="Fujiyama A."/>
            <person name="Inagaki F."/>
            <person name="Takami H."/>
        </authorList>
    </citation>
    <scope>NUCLEOTIDE SEQUENCE</scope>
    <source>
        <strain evidence="2">Expedition CK06-06</strain>
    </source>
</reference>
<keyword evidence="1" id="KW-0472">Membrane</keyword>
<keyword evidence="1" id="KW-0812">Transmembrane</keyword>
<dbReference type="AlphaFoldDB" id="X1JR46"/>